<dbReference type="GO" id="GO:0046872">
    <property type="term" value="F:metal ion binding"/>
    <property type="evidence" value="ECO:0007669"/>
    <property type="project" value="UniProtKB-KW"/>
</dbReference>
<dbReference type="SUPFAM" id="SSF56281">
    <property type="entry name" value="Metallo-hydrolase/oxidoreductase"/>
    <property type="match status" value="1"/>
</dbReference>
<dbReference type="InterPro" id="IPR017782">
    <property type="entry name" value="Hydroxyacylglutathione_Hdrlase"/>
</dbReference>
<evidence type="ECO:0000256" key="3">
    <source>
        <dbReference type="ARBA" id="ARBA00004963"/>
    </source>
</evidence>
<dbReference type="InterPro" id="IPR032282">
    <property type="entry name" value="HAGH_C"/>
</dbReference>
<evidence type="ECO:0000256" key="2">
    <source>
        <dbReference type="ARBA" id="ARBA00001947"/>
    </source>
</evidence>
<evidence type="ECO:0000256" key="8">
    <source>
        <dbReference type="ARBA" id="ARBA00022833"/>
    </source>
</evidence>
<dbReference type="PANTHER" id="PTHR11935:SF94">
    <property type="entry name" value="TENZING NORGAY, ISOFORM C"/>
    <property type="match status" value="1"/>
</dbReference>
<evidence type="ECO:0000313" key="12">
    <source>
        <dbReference type="Proteomes" id="UP001152888"/>
    </source>
</evidence>
<evidence type="ECO:0000256" key="7">
    <source>
        <dbReference type="ARBA" id="ARBA00022801"/>
    </source>
</evidence>
<comment type="cofactor">
    <cofactor evidence="2">
        <name>Zn(2+)</name>
        <dbReference type="ChEBI" id="CHEBI:29105"/>
    </cofactor>
</comment>
<keyword evidence="8" id="KW-0862">Zinc</keyword>
<dbReference type="InterPro" id="IPR036866">
    <property type="entry name" value="RibonucZ/Hydroxyglut_hydro"/>
</dbReference>
<name>A0A9P0JIX9_ACAOB</name>
<dbReference type="PIRSF" id="PIRSF005457">
    <property type="entry name" value="Glx"/>
    <property type="match status" value="1"/>
</dbReference>
<feature type="domain" description="Metallo-beta-lactamase" evidence="10">
    <location>
        <begin position="57"/>
        <end position="218"/>
    </location>
</feature>
<comment type="catalytic activity">
    <reaction evidence="1">
        <text>an S-(2-hydroxyacyl)glutathione + H2O = a 2-hydroxy carboxylate + glutathione + H(+)</text>
        <dbReference type="Rhea" id="RHEA:21864"/>
        <dbReference type="ChEBI" id="CHEBI:15377"/>
        <dbReference type="ChEBI" id="CHEBI:15378"/>
        <dbReference type="ChEBI" id="CHEBI:57925"/>
        <dbReference type="ChEBI" id="CHEBI:58896"/>
        <dbReference type="ChEBI" id="CHEBI:71261"/>
        <dbReference type="EC" id="3.1.2.6"/>
    </reaction>
</comment>
<sequence length="302" mass="33587">MLSFINARLPNRIVQGLTAAFFRVSALKNNGLRGTHSDQFSVKLNKMKITILPALSDNYMYLITDEQTKQAAIVDPVEPDTVLNAVKEEGVNLTKVLTTHHHWDHAGGNEELVKKSSTALQVFGGDKRIGALTNEVKHGDKFSIGEINVECLYTPCHTSGHVCYYLTAPGQTPAVFTGDTLFIAGCGKFFEGTAEQMYSALVEKLGGLPDNTRVFCGHEYTLQNLKFARHVEKDNQEILKKIEHANELRNKNLPTVPSTIGDEKKYNPFMRVMMGEVQSHASCSDPIATMQSIRKEKDNFRA</sequence>
<comment type="pathway">
    <text evidence="3">Secondary metabolite metabolism; methylglyoxal degradation; (R)-lactate from methylglyoxal: step 2/2.</text>
</comment>
<dbReference type="CDD" id="cd07723">
    <property type="entry name" value="hydroxyacylglutathione_hydrolase_MBL-fold"/>
    <property type="match status" value="1"/>
</dbReference>
<keyword evidence="7" id="KW-0378">Hydrolase</keyword>
<dbReference type="Proteomes" id="UP001152888">
    <property type="component" value="Unassembled WGS sequence"/>
</dbReference>
<dbReference type="EC" id="3.1.2.6" evidence="5"/>
<dbReference type="SMART" id="SM00849">
    <property type="entry name" value="Lactamase_B"/>
    <property type="match status" value="1"/>
</dbReference>
<protein>
    <recommendedName>
        <fullName evidence="5">hydroxyacylglutathione hydrolase</fullName>
        <ecNumber evidence="5">3.1.2.6</ecNumber>
    </recommendedName>
    <alternativeName>
        <fullName evidence="9">Glyoxalase II</fullName>
    </alternativeName>
</protein>
<evidence type="ECO:0000256" key="9">
    <source>
        <dbReference type="ARBA" id="ARBA00031044"/>
    </source>
</evidence>
<evidence type="ECO:0000313" key="11">
    <source>
        <dbReference type="EMBL" id="CAH1954291.1"/>
    </source>
</evidence>
<gene>
    <name evidence="11" type="ORF">ACAOBT_LOCUS467</name>
</gene>
<comment type="similarity">
    <text evidence="4">Belongs to the metallo-beta-lactamase superfamily. Glyoxalase II family.</text>
</comment>
<keyword evidence="12" id="KW-1185">Reference proteome</keyword>
<organism evidence="11 12">
    <name type="scientific">Acanthoscelides obtectus</name>
    <name type="common">Bean weevil</name>
    <name type="synonym">Bruchus obtectus</name>
    <dbReference type="NCBI Taxonomy" id="200917"/>
    <lineage>
        <taxon>Eukaryota</taxon>
        <taxon>Metazoa</taxon>
        <taxon>Ecdysozoa</taxon>
        <taxon>Arthropoda</taxon>
        <taxon>Hexapoda</taxon>
        <taxon>Insecta</taxon>
        <taxon>Pterygota</taxon>
        <taxon>Neoptera</taxon>
        <taxon>Endopterygota</taxon>
        <taxon>Coleoptera</taxon>
        <taxon>Polyphaga</taxon>
        <taxon>Cucujiformia</taxon>
        <taxon>Chrysomeloidea</taxon>
        <taxon>Chrysomelidae</taxon>
        <taxon>Bruchinae</taxon>
        <taxon>Bruchini</taxon>
        <taxon>Acanthoscelides</taxon>
    </lineage>
</organism>
<evidence type="ECO:0000256" key="4">
    <source>
        <dbReference type="ARBA" id="ARBA00006759"/>
    </source>
</evidence>
<evidence type="ECO:0000256" key="1">
    <source>
        <dbReference type="ARBA" id="ARBA00001623"/>
    </source>
</evidence>
<dbReference type="Gene3D" id="3.60.15.10">
    <property type="entry name" value="Ribonuclease Z/Hydroxyacylglutathione hydrolase-like"/>
    <property type="match status" value="1"/>
</dbReference>
<dbReference type="Pfam" id="PF00753">
    <property type="entry name" value="Lactamase_B"/>
    <property type="match status" value="1"/>
</dbReference>
<dbReference type="EMBL" id="CAKOFQ010006653">
    <property type="protein sequence ID" value="CAH1954291.1"/>
    <property type="molecule type" value="Genomic_DNA"/>
</dbReference>
<dbReference type="GO" id="GO:0019243">
    <property type="term" value="P:methylglyoxal catabolic process to D-lactate via S-lactoyl-glutathione"/>
    <property type="evidence" value="ECO:0007669"/>
    <property type="project" value="InterPro"/>
</dbReference>
<comment type="caution">
    <text evidence="11">The sequence shown here is derived from an EMBL/GenBank/DDBJ whole genome shotgun (WGS) entry which is preliminary data.</text>
</comment>
<evidence type="ECO:0000256" key="6">
    <source>
        <dbReference type="ARBA" id="ARBA00022723"/>
    </source>
</evidence>
<dbReference type="OrthoDB" id="515692at2759"/>
<reference evidence="11" key="1">
    <citation type="submission" date="2022-03" db="EMBL/GenBank/DDBJ databases">
        <authorList>
            <person name="Sayadi A."/>
        </authorList>
    </citation>
    <scope>NUCLEOTIDE SEQUENCE</scope>
</reference>
<dbReference type="NCBIfam" id="TIGR03413">
    <property type="entry name" value="GSH_gloB"/>
    <property type="match status" value="1"/>
</dbReference>
<dbReference type="InterPro" id="IPR001279">
    <property type="entry name" value="Metallo-B-lactamas"/>
</dbReference>
<proteinExistence type="inferred from homology"/>
<accession>A0A9P0JIX9</accession>
<keyword evidence="6" id="KW-0479">Metal-binding</keyword>
<dbReference type="HAMAP" id="MF_01374">
    <property type="entry name" value="Glyoxalase_2"/>
    <property type="match status" value="1"/>
</dbReference>
<dbReference type="Pfam" id="PF16123">
    <property type="entry name" value="HAGH_C"/>
    <property type="match status" value="1"/>
</dbReference>
<evidence type="ECO:0000256" key="5">
    <source>
        <dbReference type="ARBA" id="ARBA00011917"/>
    </source>
</evidence>
<evidence type="ECO:0000259" key="10">
    <source>
        <dbReference type="SMART" id="SM00849"/>
    </source>
</evidence>
<dbReference type="PANTHER" id="PTHR11935">
    <property type="entry name" value="BETA LACTAMASE DOMAIN"/>
    <property type="match status" value="1"/>
</dbReference>
<dbReference type="FunFam" id="3.60.15.10:FF:000019">
    <property type="entry name" value="Hydroxyacylglutathione hydrolase, mitochondrial"/>
    <property type="match status" value="1"/>
</dbReference>
<dbReference type="InterPro" id="IPR035680">
    <property type="entry name" value="Clx_II_MBL"/>
</dbReference>
<dbReference type="GO" id="GO:0031123">
    <property type="term" value="P:RNA 3'-end processing"/>
    <property type="evidence" value="ECO:0007669"/>
    <property type="project" value="UniProtKB-ARBA"/>
</dbReference>
<dbReference type="AlphaFoldDB" id="A0A9P0JIX9"/>
<dbReference type="GO" id="GO:0004416">
    <property type="term" value="F:hydroxyacylglutathione hydrolase activity"/>
    <property type="evidence" value="ECO:0007669"/>
    <property type="project" value="UniProtKB-EC"/>
</dbReference>